<evidence type="ECO:0000256" key="1">
    <source>
        <dbReference type="SAM" id="MobiDB-lite"/>
    </source>
</evidence>
<evidence type="ECO:0000259" key="2">
    <source>
        <dbReference type="PROSITE" id="PS50042"/>
    </source>
</evidence>
<dbReference type="InterPro" id="IPR014710">
    <property type="entry name" value="RmlC-like_jellyroll"/>
</dbReference>
<dbReference type="Proteomes" id="UP000005408">
    <property type="component" value="Unassembled WGS sequence"/>
</dbReference>
<sequence length="694" mass="79716">MTSTTPAFRMLRNMQYRHEFLFGQSYENPVTTVNSRIDEINSMVKPKADIGILIQNMNPEQKEKIKKIAETDIEDIKKRFRKSWKNEDKLRHALLMVKIMNRAHLPRRKYFKEEKPVAGMALRRLKAQDQAEQTDVPLRSSLAFDMELALTTHPAYRTEEDLAKVIWVLRATKAFNHLFPVEKERDLAEVVGYEKYDPNRIIAYQGRKPERFYYIMTGKVRKVREYGLSTGKVTRTEGLINKGTTTDLEELEEQWLREHHLVTHGNVEVLILHRSDLMRLQNKLEGPPIDYLRTLQLFFEFPVEVFLTNTDAIELKYYGQDAVISDDTNRTPWIHVVKSGRVRVVRMQTVVDVQNESKFAYQKTEELGFGRSFSHADAMLGSLFSQRKAKAERGADQVSFPELTKRHKTAASADNKADDKSDNSKDKETKESKPEIKVETIQPLMEGPSKAKNIKRKAKLIKTPIIAEPKTDDPKSGRGSRADIAPEHYVIEEETPRDMASASDRSSSNGTVSFPPINALPSARSCGEKSTASEFRQHGTFLTREKTEAETAVSAKIRRQKRKEHLPCLPKLRPAKLQLDILTAGDIFGLDAVSRKFSSMYRDPFGEGLEHLDPPIASEPKGVSLISDGAEIIRISKRFFLQHAQNNTMLRVETMQREYMSVEEASKIIYTNETWNQYKDILMKRKVDALLRRD</sequence>
<dbReference type="PANTHER" id="PTHR23011">
    <property type="entry name" value="CYCLIC NUCLEOTIDE-BINDING DOMAIN CONTAINING PROTEIN"/>
    <property type="match status" value="1"/>
</dbReference>
<protein>
    <recommendedName>
        <fullName evidence="2">Cyclic nucleotide-binding domain-containing protein</fullName>
    </recommendedName>
</protein>
<evidence type="ECO:0000313" key="4">
    <source>
        <dbReference type="Proteomes" id="UP000005408"/>
    </source>
</evidence>
<evidence type="ECO:0000313" key="3">
    <source>
        <dbReference type="EnsemblMetazoa" id="G26856.1:cds"/>
    </source>
</evidence>
<proteinExistence type="predicted"/>
<feature type="region of interest" description="Disordered" evidence="1">
    <location>
        <begin position="394"/>
        <end position="438"/>
    </location>
</feature>
<dbReference type="EnsemblMetazoa" id="G26856.2">
    <property type="protein sequence ID" value="G26856.2:cds"/>
    <property type="gene ID" value="G26856"/>
</dbReference>
<keyword evidence="4" id="KW-1185">Reference proteome</keyword>
<reference evidence="3" key="1">
    <citation type="submission" date="2022-08" db="UniProtKB">
        <authorList>
            <consortium name="EnsemblMetazoa"/>
        </authorList>
    </citation>
    <scope>IDENTIFICATION</scope>
    <source>
        <strain evidence="3">05x7-T-G4-1.051#20</strain>
    </source>
</reference>
<dbReference type="PANTHER" id="PTHR23011:SF12">
    <property type="entry name" value="CYCLIC NUCLEOTIDE-BINDING DOMAIN-CONTAINING PROTEIN"/>
    <property type="match status" value="1"/>
</dbReference>
<dbReference type="InterPro" id="IPR000595">
    <property type="entry name" value="cNMP-bd_dom"/>
</dbReference>
<dbReference type="AlphaFoldDB" id="A0A8W8L889"/>
<feature type="compositionally biased region" description="Basic and acidic residues" evidence="1">
    <location>
        <begin position="415"/>
        <end position="438"/>
    </location>
</feature>
<name>A0A8W8L889_MAGGI</name>
<dbReference type="CDD" id="cd00038">
    <property type="entry name" value="CAP_ED"/>
    <property type="match status" value="1"/>
</dbReference>
<dbReference type="InterPro" id="IPR018490">
    <property type="entry name" value="cNMP-bd_dom_sf"/>
</dbReference>
<feature type="compositionally biased region" description="Low complexity" evidence="1">
    <location>
        <begin position="498"/>
        <end position="508"/>
    </location>
</feature>
<dbReference type="EnsemblMetazoa" id="G26856.1">
    <property type="protein sequence ID" value="G26856.1:cds"/>
    <property type="gene ID" value="G26856"/>
</dbReference>
<organism evidence="3 4">
    <name type="scientific">Magallana gigas</name>
    <name type="common">Pacific oyster</name>
    <name type="synonym">Crassostrea gigas</name>
    <dbReference type="NCBI Taxonomy" id="29159"/>
    <lineage>
        <taxon>Eukaryota</taxon>
        <taxon>Metazoa</taxon>
        <taxon>Spiralia</taxon>
        <taxon>Lophotrochozoa</taxon>
        <taxon>Mollusca</taxon>
        <taxon>Bivalvia</taxon>
        <taxon>Autobranchia</taxon>
        <taxon>Pteriomorphia</taxon>
        <taxon>Ostreida</taxon>
        <taxon>Ostreoidea</taxon>
        <taxon>Ostreidae</taxon>
        <taxon>Magallana</taxon>
    </lineage>
</organism>
<accession>A0A8W8L889</accession>
<feature type="compositionally biased region" description="Basic and acidic residues" evidence="1">
    <location>
        <begin position="469"/>
        <end position="497"/>
    </location>
</feature>
<dbReference type="Gene3D" id="2.60.120.10">
    <property type="entry name" value="Jelly Rolls"/>
    <property type="match status" value="1"/>
</dbReference>
<feature type="domain" description="Cyclic nucleotide-binding" evidence="2">
    <location>
        <begin position="186"/>
        <end position="280"/>
    </location>
</feature>
<dbReference type="PROSITE" id="PS50042">
    <property type="entry name" value="CNMP_BINDING_3"/>
    <property type="match status" value="1"/>
</dbReference>
<feature type="region of interest" description="Disordered" evidence="1">
    <location>
        <begin position="466"/>
        <end position="530"/>
    </location>
</feature>
<dbReference type="SUPFAM" id="SSF51206">
    <property type="entry name" value="cAMP-binding domain-like"/>
    <property type="match status" value="2"/>
</dbReference>